<dbReference type="Pfam" id="PF20033">
    <property type="entry name" value="DUF6438"/>
    <property type="match status" value="1"/>
</dbReference>
<evidence type="ECO:0000259" key="1">
    <source>
        <dbReference type="Pfam" id="PF20033"/>
    </source>
</evidence>
<evidence type="ECO:0000313" key="2">
    <source>
        <dbReference type="EMBL" id="NJR78614.1"/>
    </source>
</evidence>
<evidence type="ECO:0000313" key="3">
    <source>
        <dbReference type="Proteomes" id="UP000732399"/>
    </source>
</evidence>
<dbReference type="Proteomes" id="UP000732399">
    <property type="component" value="Unassembled WGS sequence"/>
</dbReference>
<proteinExistence type="predicted"/>
<name>A0ABX1CKU5_9SPHN</name>
<gene>
    <name evidence="2" type="ORF">HBH26_08450</name>
</gene>
<comment type="caution">
    <text evidence="2">The sequence shown here is derived from an EMBL/GenBank/DDBJ whole genome shotgun (WGS) entry which is preliminary data.</text>
</comment>
<dbReference type="PROSITE" id="PS51257">
    <property type="entry name" value="PROKAR_LIPOPROTEIN"/>
    <property type="match status" value="1"/>
</dbReference>
<reference evidence="2 3" key="1">
    <citation type="submission" date="2020-03" db="EMBL/GenBank/DDBJ databases">
        <authorList>
            <person name="Wang L."/>
            <person name="He N."/>
            <person name="Li Y."/>
            <person name="Fang Y."/>
            <person name="Zhang F."/>
        </authorList>
    </citation>
    <scope>NUCLEOTIDE SEQUENCE [LARGE SCALE GENOMIC DNA]</scope>
    <source>
        <strain evidence="2 3">36D10-4-7</strain>
    </source>
</reference>
<protein>
    <recommendedName>
        <fullName evidence="1">DUF6438 domain-containing protein</fullName>
    </recommendedName>
</protein>
<dbReference type="RefSeq" id="WP_168134149.1">
    <property type="nucleotide sequence ID" value="NZ_JAAVJH010000004.1"/>
</dbReference>
<accession>A0ABX1CKU5</accession>
<keyword evidence="3" id="KW-1185">Reference proteome</keyword>
<sequence length="169" mass="18033">MTGFMRGSVMGAALILAGCAATDAGTGRPRPIEGESITYETAPCFGTCPVYRVTVNADGSGTFEGRRFTAVTGERAFTASPDVYRRFAAALEPYRPKDGDLRYENGSSLCGPAMVSDMPGADVRWSEPSGASRSIHFYYGCDRGDDGKMRRAIADAPQLLPIAAFIGKR</sequence>
<feature type="domain" description="DUF6438" evidence="1">
    <location>
        <begin position="36"/>
        <end position="141"/>
    </location>
</feature>
<dbReference type="InterPro" id="IPR045497">
    <property type="entry name" value="DUF6438"/>
</dbReference>
<dbReference type="EMBL" id="JAAVJH010000004">
    <property type="protein sequence ID" value="NJR78614.1"/>
    <property type="molecule type" value="Genomic_DNA"/>
</dbReference>
<organism evidence="2 3">
    <name type="scientific">Sphingomonas corticis</name>
    <dbReference type="NCBI Taxonomy" id="2722791"/>
    <lineage>
        <taxon>Bacteria</taxon>
        <taxon>Pseudomonadati</taxon>
        <taxon>Pseudomonadota</taxon>
        <taxon>Alphaproteobacteria</taxon>
        <taxon>Sphingomonadales</taxon>
        <taxon>Sphingomonadaceae</taxon>
        <taxon>Sphingomonas</taxon>
    </lineage>
</organism>